<gene>
    <name evidence="10" type="ORF">CPB84DRAFT_1683891</name>
</gene>
<comment type="caution">
    <text evidence="10">The sequence shown here is derived from an EMBL/GenBank/DDBJ whole genome shotgun (WGS) entry which is preliminary data.</text>
</comment>
<keyword evidence="4 9" id="KW-0349">Heme</keyword>
<keyword evidence="6" id="KW-0560">Oxidoreductase</keyword>
<comment type="pathway">
    <text evidence="2">Secondary metabolite biosynthesis.</text>
</comment>
<evidence type="ECO:0000313" key="11">
    <source>
        <dbReference type="Proteomes" id="UP000724874"/>
    </source>
</evidence>
<organism evidence="10 11">
    <name type="scientific">Gymnopilus junonius</name>
    <name type="common">Spectacular rustgill mushroom</name>
    <name type="synonym">Gymnopilus spectabilis subsp. junonius</name>
    <dbReference type="NCBI Taxonomy" id="109634"/>
    <lineage>
        <taxon>Eukaryota</taxon>
        <taxon>Fungi</taxon>
        <taxon>Dikarya</taxon>
        <taxon>Basidiomycota</taxon>
        <taxon>Agaricomycotina</taxon>
        <taxon>Agaricomycetes</taxon>
        <taxon>Agaricomycetidae</taxon>
        <taxon>Agaricales</taxon>
        <taxon>Agaricineae</taxon>
        <taxon>Hymenogastraceae</taxon>
        <taxon>Gymnopilus</taxon>
    </lineage>
</organism>
<dbReference type="GO" id="GO:0005506">
    <property type="term" value="F:iron ion binding"/>
    <property type="evidence" value="ECO:0007669"/>
    <property type="project" value="InterPro"/>
</dbReference>
<feature type="binding site" description="axial binding residue" evidence="9">
    <location>
        <position position="454"/>
    </location>
    <ligand>
        <name>heme</name>
        <dbReference type="ChEBI" id="CHEBI:30413"/>
    </ligand>
    <ligandPart>
        <name>Fe</name>
        <dbReference type="ChEBI" id="CHEBI:18248"/>
    </ligandPart>
</feature>
<dbReference type="GO" id="GO:0004497">
    <property type="term" value="F:monooxygenase activity"/>
    <property type="evidence" value="ECO:0007669"/>
    <property type="project" value="UniProtKB-KW"/>
</dbReference>
<comment type="similarity">
    <text evidence="3">Belongs to the cytochrome P450 family.</text>
</comment>
<evidence type="ECO:0000256" key="5">
    <source>
        <dbReference type="ARBA" id="ARBA00022723"/>
    </source>
</evidence>
<accession>A0A9P5NGG9</accession>
<dbReference type="InterPro" id="IPR050364">
    <property type="entry name" value="Cytochrome_P450_fung"/>
</dbReference>
<dbReference type="GO" id="GO:0020037">
    <property type="term" value="F:heme binding"/>
    <property type="evidence" value="ECO:0007669"/>
    <property type="project" value="InterPro"/>
</dbReference>
<evidence type="ECO:0000256" key="9">
    <source>
        <dbReference type="PIRSR" id="PIRSR602401-1"/>
    </source>
</evidence>
<evidence type="ECO:0000256" key="4">
    <source>
        <dbReference type="ARBA" id="ARBA00022617"/>
    </source>
</evidence>
<proteinExistence type="inferred from homology"/>
<dbReference type="GO" id="GO:0016705">
    <property type="term" value="F:oxidoreductase activity, acting on paired donors, with incorporation or reduction of molecular oxygen"/>
    <property type="evidence" value="ECO:0007669"/>
    <property type="project" value="InterPro"/>
</dbReference>
<dbReference type="InterPro" id="IPR036396">
    <property type="entry name" value="Cyt_P450_sf"/>
</dbReference>
<evidence type="ECO:0000256" key="1">
    <source>
        <dbReference type="ARBA" id="ARBA00001971"/>
    </source>
</evidence>
<dbReference type="PRINTS" id="PR00463">
    <property type="entry name" value="EP450I"/>
</dbReference>
<dbReference type="InterPro" id="IPR001128">
    <property type="entry name" value="Cyt_P450"/>
</dbReference>
<dbReference type="AlphaFoldDB" id="A0A9P5NGG9"/>
<evidence type="ECO:0000256" key="7">
    <source>
        <dbReference type="ARBA" id="ARBA00023004"/>
    </source>
</evidence>
<keyword evidence="7 9" id="KW-0408">Iron</keyword>
<keyword evidence="11" id="KW-1185">Reference proteome</keyword>
<dbReference type="CDD" id="cd11065">
    <property type="entry name" value="CYP64-like"/>
    <property type="match status" value="1"/>
</dbReference>
<dbReference type="Gene3D" id="1.10.630.10">
    <property type="entry name" value="Cytochrome P450"/>
    <property type="match status" value="1"/>
</dbReference>
<dbReference type="PANTHER" id="PTHR46300:SF7">
    <property type="entry name" value="P450, PUTATIVE (EUROFUNG)-RELATED"/>
    <property type="match status" value="1"/>
</dbReference>
<dbReference type="OrthoDB" id="2789670at2759"/>
<name>A0A9P5NGG9_GYMJU</name>
<dbReference type="PANTHER" id="PTHR46300">
    <property type="entry name" value="P450, PUTATIVE (EUROFUNG)-RELATED-RELATED"/>
    <property type="match status" value="1"/>
</dbReference>
<sequence>MPVYLYALVLALGVWLTKKWFVSRQLAAAPYPPGPKPKPLIGNVFDFPTSDAHEGYLELGKQYSSGLVYGTALGTKVLVLNKLDDAIELLDRRARETSDRPNIPIVDLGVVLPSIFSLSFLTIFRLGWDRNIVLLPYGKIWRFHRKICQQNFRAEAARDYHPLLLKKCGEMLLQLLVDPQNFEQHNKMFSISVALITMFGYEIKSLEDPCIVAAEESIRLAGPLLFPGGSWLNIVPALRYIPSWFPGAVTRKVAAKVRELTEEVWRIPFEDVKRRVAEGVAIPSFVSNFLKQKAEVGASGEQEKAVINIAFTVYSAASDTTISATGSFFYLMACNPEIQRKAQAEIDRIICPGRLPNFEDRPSLPYIDAIYREVLRFKPPVPLGVAHSIIEDDYYRGYYIPKGTMIFANIWAMTRDAQIYPEPLKFKPERFLDSNGNLNGDDRVLAYGFGRRACVGKYIASDTLWITFASVLACFNIDKCTDKFGNVIGFNDDYHELGLGQFKSDFLCSFVPRSATAKQLSMGSINTFAIFSVWLINLGILHSSEKF</sequence>
<keyword evidence="5 9" id="KW-0479">Metal-binding</keyword>
<comment type="cofactor">
    <cofactor evidence="1 9">
        <name>heme</name>
        <dbReference type="ChEBI" id="CHEBI:30413"/>
    </cofactor>
</comment>
<dbReference type="EMBL" id="JADNYJ010000079">
    <property type="protein sequence ID" value="KAF8889555.1"/>
    <property type="molecule type" value="Genomic_DNA"/>
</dbReference>
<evidence type="ECO:0000256" key="8">
    <source>
        <dbReference type="ARBA" id="ARBA00023033"/>
    </source>
</evidence>
<dbReference type="Proteomes" id="UP000724874">
    <property type="component" value="Unassembled WGS sequence"/>
</dbReference>
<dbReference type="Pfam" id="PF00067">
    <property type="entry name" value="p450"/>
    <property type="match status" value="1"/>
</dbReference>
<dbReference type="SUPFAM" id="SSF48264">
    <property type="entry name" value="Cytochrome P450"/>
    <property type="match status" value="1"/>
</dbReference>
<evidence type="ECO:0000256" key="2">
    <source>
        <dbReference type="ARBA" id="ARBA00005179"/>
    </source>
</evidence>
<dbReference type="InterPro" id="IPR002401">
    <property type="entry name" value="Cyt_P450_E_grp-I"/>
</dbReference>
<evidence type="ECO:0000313" key="10">
    <source>
        <dbReference type="EMBL" id="KAF8889555.1"/>
    </source>
</evidence>
<evidence type="ECO:0000256" key="3">
    <source>
        <dbReference type="ARBA" id="ARBA00010617"/>
    </source>
</evidence>
<evidence type="ECO:0000256" key="6">
    <source>
        <dbReference type="ARBA" id="ARBA00023002"/>
    </source>
</evidence>
<keyword evidence="8" id="KW-0503">Monooxygenase</keyword>
<protein>
    <submittedName>
        <fullName evidence="10">Cytochrome P450</fullName>
    </submittedName>
</protein>
<reference evidence="10" key="1">
    <citation type="submission" date="2020-11" db="EMBL/GenBank/DDBJ databases">
        <authorList>
            <consortium name="DOE Joint Genome Institute"/>
            <person name="Ahrendt S."/>
            <person name="Riley R."/>
            <person name="Andreopoulos W."/>
            <person name="LaButti K."/>
            <person name="Pangilinan J."/>
            <person name="Ruiz-duenas F.J."/>
            <person name="Barrasa J.M."/>
            <person name="Sanchez-Garcia M."/>
            <person name="Camarero S."/>
            <person name="Miyauchi S."/>
            <person name="Serrano A."/>
            <person name="Linde D."/>
            <person name="Babiker R."/>
            <person name="Drula E."/>
            <person name="Ayuso-Fernandez I."/>
            <person name="Pacheco R."/>
            <person name="Padilla G."/>
            <person name="Ferreira P."/>
            <person name="Barriuso J."/>
            <person name="Kellner H."/>
            <person name="Castanera R."/>
            <person name="Alfaro M."/>
            <person name="Ramirez L."/>
            <person name="Pisabarro A.G."/>
            <person name="Kuo A."/>
            <person name="Tritt A."/>
            <person name="Lipzen A."/>
            <person name="He G."/>
            <person name="Yan M."/>
            <person name="Ng V."/>
            <person name="Cullen D."/>
            <person name="Martin F."/>
            <person name="Rosso M.-N."/>
            <person name="Henrissat B."/>
            <person name="Hibbett D."/>
            <person name="Martinez A.T."/>
            <person name="Grigoriev I.V."/>
        </authorList>
    </citation>
    <scope>NUCLEOTIDE SEQUENCE</scope>
    <source>
        <strain evidence="10">AH 44721</strain>
    </source>
</reference>